<gene>
    <name evidence="5" type="ORF">IV67_GL000631</name>
</gene>
<proteinExistence type="inferred from homology"/>
<dbReference type="PANTHER" id="PTHR43963">
    <property type="entry name" value="CARBONYL REDUCTASE 1-RELATED"/>
    <property type="match status" value="1"/>
</dbReference>
<dbReference type="PATRIC" id="fig|1620.3.peg.639"/>
<dbReference type="AlphaFoldDB" id="A0A0R2JRI4"/>
<reference evidence="5 6" key="1">
    <citation type="journal article" date="2015" name="Genome Announc.">
        <title>Expanding the biotechnology potential of lactobacilli through comparative genomics of 213 strains and associated genera.</title>
        <authorList>
            <person name="Sun Z."/>
            <person name="Harris H.M."/>
            <person name="McCann A."/>
            <person name="Guo C."/>
            <person name="Argimon S."/>
            <person name="Zhang W."/>
            <person name="Yang X."/>
            <person name="Jeffery I.B."/>
            <person name="Cooney J.C."/>
            <person name="Kagawa T.F."/>
            <person name="Liu W."/>
            <person name="Song Y."/>
            <person name="Salvetti E."/>
            <person name="Wrobel A."/>
            <person name="Rasinkangas P."/>
            <person name="Parkhill J."/>
            <person name="Rea M.C."/>
            <person name="O'Sullivan O."/>
            <person name="Ritari J."/>
            <person name="Douillard F.P."/>
            <person name="Paul Ross R."/>
            <person name="Yang R."/>
            <person name="Briner A.E."/>
            <person name="Felis G.E."/>
            <person name="de Vos W.M."/>
            <person name="Barrangou R."/>
            <person name="Klaenhammer T.R."/>
            <person name="Caufield P.W."/>
            <person name="Cui Y."/>
            <person name="Zhang H."/>
            <person name="O'Toole P.W."/>
        </authorList>
    </citation>
    <scope>NUCLEOTIDE SEQUENCE [LARGE SCALE GENOMIC DNA]</scope>
    <source>
        <strain evidence="5 6">DSM 20014</strain>
    </source>
</reference>
<dbReference type="Proteomes" id="UP000051673">
    <property type="component" value="Unassembled WGS sequence"/>
</dbReference>
<evidence type="ECO:0000256" key="3">
    <source>
        <dbReference type="ARBA" id="ARBA00023002"/>
    </source>
</evidence>
<comment type="caution">
    <text evidence="5">The sequence shown here is derived from an EMBL/GenBank/DDBJ whole genome shotgun (WGS) entry which is preliminary data.</text>
</comment>
<protein>
    <recommendedName>
        <fullName evidence="7">Carbonyl reductase</fullName>
    </recommendedName>
</protein>
<sequence length="248" mass="26158">MTKTILVTGGNQGMGLEIATELSELGQTVIIGSRSIEKGQAAVKQLAQSNLQIDFVQLDVTNRTSIDVAIQYITDEYGHLDTLINNAGIAVDDHIAPSQLSTEKMRQDFEVNFFGLVEMTQASLPLLKKAPEGRIINISSMMGSHVAALDPNSEVFGASATGYQASKSAANMFTIQLAKELEQSHVNISVNAVDPGIVATNFGGTPAQQSAARGAQSPKAGVARTIELATADHVATASFTNTNGSVPW</sequence>
<name>A0A0R2JRI4_9LACO</name>
<dbReference type="InterPro" id="IPR002347">
    <property type="entry name" value="SDR_fam"/>
</dbReference>
<accession>A0A0R2JRI4</accession>
<dbReference type="OrthoDB" id="9775296at2"/>
<keyword evidence="6" id="KW-1185">Reference proteome</keyword>
<dbReference type="GO" id="GO:0016491">
    <property type="term" value="F:oxidoreductase activity"/>
    <property type="evidence" value="ECO:0007669"/>
    <property type="project" value="UniProtKB-KW"/>
</dbReference>
<evidence type="ECO:0000313" key="6">
    <source>
        <dbReference type="Proteomes" id="UP000051673"/>
    </source>
</evidence>
<organism evidence="5 6">
    <name type="scientific">Weissella minor</name>
    <dbReference type="NCBI Taxonomy" id="1620"/>
    <lineage>
        <taxon>Bacteria</taxon>
        <taxon>Bacillati</taxon>
        <taxon>Bacillota</taxon>
        <taxon>Bacilli</taxon>
        <taxon>Lactobacillales</taxon>
        <taxon>Lactobacillaceae</taxon>
        <taxon>Weissella</taxon>
    </lineage>
</organism>
<evidence type="ECO:0000313" key="5">
    <source>
        <dbReference type="EMBL" id="KRN77111.1"/>
    </source>
</evidence>
<evidence type="ECO:0000256" key="2">
    <source>
        <dbReference type="ARBA" id="ARBA00022857"/>
    </source>
</evidence>
<comment type="similarity">
    <text evidence="1 4">Belongs to the short-chain dehydrogenases/reductases (SDR) family.</text>
</comment>
<dbReference type="Pfam" id="PF00106">
    <property type="entry name" value="adh_short"/>
    <property type="match status" value="1"/>
</dbReference>
<keyword evidence="2" id="KW-0521">NADP</keyword>
<evidence type="ECO:0000256" key="1">
    <source>
        <dbReference type="ARBA" id="ARBA00006484"/>
    </source>
</evidence>
<dbReference type="PRINTS" id="PR00081">
    <property type="entry name" value="GDHRDH"/>
</dbReference>
<dbReference type="PANTHER" id="PTHR43963:SF6">
    <property type="entry name" value="CHAIN DEHYDROGENASE FAMILY PROTEIN, PUTATIVE (AFU_ORTHOLOGUE AFUA_3G15350)-RELATED"/>
    <property type="match status" value="1"/>
</dbReference>
<evidence type="ECO:0000256" key="4">
    <source>
        <dbReference type="RuleBase" id="RU000363"/>
    </source>
</evidence>
<dbReference type="STRING" id="1620.IV67_GL000631"/>
<dbReference type="InterPro" id="IPR036291">
    <property type="entry name" value="NAD(P)-bd_dom_sf"/>
</dbReference>
<dbReference type="Gene3D" id="3.40.50.720">
    <property type="entry name" value="NAD(P)-binding Rossmann-like Domain"/>
    <property type="match status" value="1"/>
</dbReference>
<dbReference type="EMBL" id="JQCD01000024">
    <property type="protein sequence ID" value="KRN77111.1"/>
    <property type="molecule type" value="Genomic_DNA"/>
</dbReference>
<dbReference type="SUPFAM" id="SSF51735">
    <property type="entry name" value="NAD(P)-binding Rossmann-fold domains"/>
    <property type="match status" value="1"/>
</dbReference>
<dbReference type="PRINTS" id="PR00080">
    <property type="entry name" value="SDRFAMILY"/>
</dbReference>
<keyword evidence="3" id="KW-0560">Oxidoreductase</keyword>
<dbReference type="RefSeq" id="WP_057788073.1">
    <property type="nucleotide sequence ID" value="NZ_JQCD01000024.1"/>
</dbReference>
<evidence type="ECO:0008006" key="7">
    <source>
        <dbReference type="Google" id="ProtNLM"/>
    </source>
</evidence>